<dbReference type="OrthoDB" id="3700737at2"/>
<organism evidence="1 2">
    <name type="scientific">Leekyejoonella antrihumi</name>
    <dbReference type="NCBI Taxonomy" id="1660198"/>
    <lineage>
        <taxon>Bacteria</taxon>
        <taxon>Bacillati</taxon>
        <taxon>Actinomycetota</taxon>
        <taxon>Actinomycetes</taxon>
        <taxon>Micrococcales</taxon>
        <taxon>Dermacoccaceae</taxon>
        <taxon>Leekyejoonella</taxon>
    </lineage>
</organism>
<name>A0A563DNY5_9MICO</name>
<evidence type="ECO:0000313" key="1">
    <source>
        <dbReference type="EMBL" id="TWP31998.1"/>
    </source>
</evidence>
<sequence length="89" mass="10192">MTRTGSHSSPPCVSAAAPSRRALFPPHDRECLWHNAIRQLLTRLNPTRRARSNPRVVKRKYTKWHVKRAHHAIWTQPTGEPTVAVLDPN</sequence>
<comment type="caution">
    <text evidence="1">The sequence shown here is derived from an EMBL/GenBank/DDBJ whole genome shotgun (WGS) entry which is preliminary data.</text>
</comment>
<gene>
    <name evidence="1" type="ORF">FGL98_24865</name>
</gene>
<evidence type="ECO:0000313" key="2">
    <source>
        <dbReference type="Proteomes" id="UP000320244"/>
    </source>
</evidence>
<keyword evidence="2" id="KW-1185">Reference proteome</keyword>
<dbReference type="EMBL" id="VCQV01000102">
    <property type="protein sequence ID" value="TWP31998.1"/>
    <property type="molecule type" value="Genomic_DNA"/>
</dbReference>
<protein>
    <submittedName>
        <fullName evidence="1">Uncharacterized protein</fullName>
    </submittedName>
</protein>
<dbReference type="AlphaFoldDB" id="A0A563DNY5"/>
<reference evidence="1 2" key="2">
    <citation type="submission" date="2019-08" db="EMBL/GenBank/DDBJ databases">
        <title>Jejuicoccus antrihumi gen. nov., sp. nov., a new member of the family Dermacoccaceae isolated from a cave.</title>
        <authorList>
            <person name="Schumann P."/>
            <person name="Kim I.S."/>
        </authorList>
    </citation>
    <scope>NUCLEOTIDE SEQUENCE [LARGE SCALE GENOMIC DNA]</scope>
    <source>
        <strain evidence="1 2">C5-26</strain>
    </source>
</reference>
<dbReference type="Proteomes" id="UP000320244">
    <property type="component" value="Unassembled WGS sequence"/>
</dbReference>
<accession>A0A563DNY5</accession>
<reference evidence="1 2" key="1">
    <citation type="submission" date="2019-05" db="EMBL/GenBank/DDBJ databases">
        <authorList>
            <person name="Lee S.D."/>
        </authorList>
    </citation>
    <scope>NUCLEOTIDE SEQUENCE [LARGE SCALE GENOMIC DNA]</scope>
    <source>
        <strain evidence="1 2">C5-26</strain>
    </source>
</reference>
<proteinExistence type="predicted"/>